<protein>
    <submittedName>
        <fullName evidence="1">Uncharacterized protein</fullName>
    </submittedName>
</protein>
<sequence>MINIAQIINKYIGTRLTHLV</sequence>
<organism evidence="1 2">
    <name type="scientific">Timema podura</name>
    <name type="common">Walking stick</name>
    <dbReference type="NCBI Taxonomy" id="61482"/>
    <lineage>
        <taxon>Eukaryota</taxon>
        <taxon>Metazoa</taxon>
        <taxon>Ecdysozoa</taxon>
        <taxon>Arthropoda</taxon>
        <taxon>Hexapoda</taxon>
        <taxon>Insecta</taxon>
        <taxon>Pterygota</taxon>
        <taxon>Neoptera</taxon>
        <taxon>Polyneoptera</taxon>
        <taxon>Phasmatodea</taxon>
        <taxon>Timematodea</taxon>
        <taxon>Timematoidea</taxon>
        <taxon>Timematidae</taxon>
        <taxon>Timema</taxon>
    </lineage>
</organism>
<keyword evidence="2" id="KW-1185">Reference proteome</keyword>
<evidence type="ECO:0000313" key="1">
    <source>
        <dbReference type="EMBL" id="CAG2065245.1"/>
    </source>
</evidence>
<comment type="caution">
    <text evidence="1">The sequence shown here is derived from an EMBL/GenBank/DDBJ whole genome shotgun (WGS) entry which is preliminary data.</text>
</comment>
<name>A0ABN7PIJ6_TIMPD</name>
<proteinExistence type="predicted"/>
<gene>
    <name evidence="1" type="ORF">TPAB3V08_LOCUS12189</name>
</gene>
<accession>A0ABN7PIJ6</accession>
<evidence type="ECO:0000313" key="2">
    <source>
        <dbReference type="Proteomes" id="UP001153148"/>
    </source>
</evidence>
<dbReference type="EMBL" id="CAJPIN010041190">
    <property type="protein sequence ID" value="CAG2065245.1"/>
    <property type="molecule type" value="Genomic_DNA"/>
</dbReference>
<dbReference type="Proteomes" id="UP001153148">
    <property type="component" value="Unassembled WGS sequence"/>
</dbReference>
<reference evidence="1" key="1">
    <citation type="submission" date="2021-03" db="EMBL/GenBank/DDBJ databases">
        <authorList>
            <person name="Tran Van P."/>
        </authorList>
    </citation>
    <scope>NUCLEOTIDE SEQUENCE</scope>
</reference>